<name>A0A9D1MGX1_9FIRM</name>
<dbReference type="Proteomes" id="UP000824094">
    <property type="component" value="Unassembled WGS sequence"/>
</dbReference>
<accession>A0A9D1MGX1</accession>
<reference evidence="4" key="1">
    <citation type="submission" date="2020-10" db="EMBL/GenBank/DDBJ databases">
        <authorList>
            <person name="Gilroy R."/>
        </authorList>
    </citation>
    <scope>NUCLEOTIDE SEQUENCE</scope>
    <source>
        <strain evidence="4">18911</strain>
    </source>
</reference>
<dbReference type="InterPro" id="IPR013378">
    <property type="entry name" value="InlB-like_B-rpt"/>
</dbReference>
<evidence type="ECO:0000313" key="4">
    <source>
        <dbReference type="EMBL" id="HIU59877.1"/>
    </source>
</evidence>
<reference evidence="4" key="2">
    <citation type="journal article" date="2021" name="PeerJ">
        <title>Extensive microbial diversity within the chicken gut microbiome revealed by metagenomics and culture.</title>
        <authorList>
            <person name="Gilroy R."/>
            <person name="Ravi A."/>
            <person name="Getino M."/>
            <person name="Pursley I."/>
            <person name="Horton D.L."/>
            <person name="Alikhan N.F."/>
            <person name="Baker D."/>
            <person name="Gharbi K."/>
            <person name="Hall N."/>
            <person name="Watson M."/>
            <person name="Adriaenssens E.M."/>
            <person name="Foster-Nyarko E."/>
            <person name="Jarju S."/>
            <person name="Secka A."/>
            <person name="Antonio M."/>
            <person name="Oren A."/>
            <person name="Chaudhuri R.R."/>
            <person name="La Ragione R."/>
            <person name="Hildebrand F."/>
            <person name="Pallen M.J."/>
        </authorList>
    </citation>
    <scope>NUCLEOTIDE SEQUENCE</scope>
    <source>
        <strain evidence="4">18911</strain>
    </source>
</reference>
<dbReference type="Pfam" id="PF18998">
    <property type="entry name" value="Flg_new_2"/>
    <property type="match status" value="1"/>
</dbReference>
<gene>
    <name evidence="4" type="ORF">IAB05_00635</name>
</gene>
<evidence type="ECO:0000313" key="5">
    <source>
        <dbReference type="Proteomes" id="UP000824094"/>
    </source>
</evidence>
<keyword evidence="2" id="KW-0732">Signal</keyword>
<evidence type="ECO:0000256" key="1">
    <source>
        <dbReference type="ARBA" id="ARBA00004196"/>
    </source>
</evidence>
<dbReference type="PROSITE" id="PS51257">
    <property type="entry name" value="PROKAR_LIPOPROTEIN"/>
    <property type="match status" value="1"/>
</dbReference>
<dbReference type="Gene3D" id="2.60.40.4270">
    <property type="entry name" value="Listeria-Bacteroides repeat domain"/>
    <property type="match status" value="5"/>
</dbReference>
<dbReference type="EMBL" id="DVNF01000024">
    <property type="protein sequence ID" value="HIU59877.1"/>
    <property type="molecule type" value="Genomic_DNA"/>
</dbReference>
<dbReference type="InterPro" id="IPR044060">
    <property type="entry name" value="Bacterial_rp_domain"/>
</dbReference>
<dbReference type="InterPro" id="IPR042229">
    <property type="entry name" value="Listeria/Bacterioides_rpt_sf"/>
</dbReference>
<proteinExistence type="predicted"/>
<feature type="chain" id="PRO_5038757096" evidence="2">
    <location>
        <begin position="26"/>
        <end position="826"/>
    </location>
</feature>
<feature type="domain" description="Bacterial repeat" evidence="3">
    <location>
        <begin position="456"/>
        <end position="495"/>
    </location>
</feature>
<feature type="signal peptide" evidence="2">
    <location>
        <begin position="1"/>
        <end position="25"/>
    </location>
</feature>
<sequence>MKNKKRLFGALVIVILALTMIATLAACGEEETVQYTVTLKSGFDDQVTTQTLNEGEVFTLPVNPFTRDGYTFDYWTEEGTTYPNQVGTPIPVYRNMTFVAHWTENYVPDVPEDFTVTVKDGYGSGQITAVVTEGEEYVLPAADTFTRPEYTFGGWQVGDSVMEAGDSVTITANTEIIAVWNEIPKYNVSVLKGYGDNAPIATYVVTSGGSYTLPEMTLDYAGHNFLGYADLSGDLTEYLAAGTVIENITSNKTFVAMWEEITYYTVYLKKTADATGTDVDNSNRVTEGGSFVLPECNFVNAGYVFKAWLYDGEEVQPGFTIENVVSDIDVIAVWEEAAEPQPETYSVSFTDGLYTRPGGSYTEDTGYTIPLDSDKYFSKADYKLIGWTVAGDDSGKVYKPGETYNGNANVVFEAVWEQIVYYTVTLSDGAGKNETVAREESGTVYEYILPAADKFSREGYTFAGWKIGEETYSAGETVNLTVDKNITITAVWEAIPTYTVTYYYELNGAQISVSSAMYSGTKYDLIDYPADQTPPTGMRFDGWKLVRGDETVYAPGTTITVTEDAGYYAVYLDAVFTVEFSDGEKVQSSEVKEGGNVKIPAPDEKTGYTFLGWYLNGEGEALKDKYVYNVTTDMRFEAKWQINSYEITFVYHNGSQTFNVNYGEMPAGPIDSDSYQDDDYIYTFSGTYDPEIVAVTGDCTYTAVYSKTARLYPITFNGGGYVNFLNTDGEVVSSAERKNNQSYFVTIEKCVGVNISEMKILANGVEITAVDGVYEIPFVMETEVIVDGAYFVEYEIEFAYSNVEYIIKEKPEKNIYGATVQLLAIG</sequence>
<comment type="caution">
    <text evidence="4">The sequence shown here is derived from an EMBL/GenBank/DDBJ whole genome shotgun (WGS) entry which is preliminary data.</text>
</comment>
<protein>
    <submittedName>
        <fullName evidence="4">InlB B-repeat-containing protein</fullName>
    </submittedName>
</protein>
<evidence type="ECO:0000256" key="2">
    <source>
        <dbReference type="SAM" id="SignalP"/>
    </source>
</evidence>
<feature type="non-terminal residue" evidence="4">
    <location>
        <position position="826"/>
    </location>
</feature>
<organism evidence="4 5">
    <name type="scientific">Candidatus Stercoripulliclostridium merdigallinarum</name>
    <dbReference type="NCBI Taxonomy" id="2840951"/>
    <lineage>
        <taxon>Bacteria</taxon>
        <taxon>Bacillati</taxon>
        <taxon>Bacillota</taxon>
        <taxon>Clostridia</taxon>
        <taxon>Eubacteriales</taxon>
        <taxon>Candidatus Stercoripulliclostridium</taxon>
    </lineage>
</organism>
<dbReference type="GO" id="GO:0030313">
    <property type="term" value="C:cell envelope"/>
    <property type="evidence" value="ECO:0007669"/>
    <property type="project" value="UniProtKB-SubCell"/>
</dbReference>
<dbReference type="AlphaFoldDB" id="A0A9D1MGX1"/>
<comment type="subcellular location">
    <subcellularLocation>
        <location evidence="1">Cell envelope</location>
    </subcellularLocation>
</comment>
<dbReference type="Pfam" id="PF09479">
    <property type="entry name" value="Flg_new"/>
    <property type="match status" value="5"/>
</dbReference>
<evidence type="ECO:0000259" key="3">
    <source>
        <dbReference type="Pfam" id="PF18998"/>
    </source>
</evidence>